<dbReference type="RefSeq" id="WP_296326558.1">
    <property type="nucleotide sequence ID" value="NZ_CATWGP010000004.1"/>
</dbReference>
<proteinExistence type="predicted"/>
<dbReference type="EMBL" id="JAGZCZ010000005">
    <property type="protein sequence ID" value="MBS5519766.1"/>
    <property type="molecule type" value="Genomic_DNA"/>
</dbReference>
<dbReference type="AlphaFoldDB" id="A0A943EGN6"/>
<dbReference type="Gene3D" id="3.40.960.10">
    <property type="entry name" value="VSR Endonuclease"/>
    <property type="match status" value="1"/>
</dbReference>
<protein>
    <submittedName>
        <fullName evidence="2">DUF559 domain-containing protein</fullName>
    </submittedName>
</protein>
<accession>A0A943EGN6</accession>
<dbReference type="Proteomes" id="UP000754226">
    <property type="component" value="Unassembled WGS sequence"/>
</dbReference>
<dbReference type="InterPro" id="IPR011335">
    <property type="entry name" value="Restrct_endonuc-II-like"/>
</dbReference>
<name>A0A943EGN6_9FIRM</name>
<dbReference type="Pfam" id="PF04480">
    <property type="entry name" value="DUF559"/>
    <property type="match status" value="1"/>
</dbReference>
<dbReference type="PANTHER" id="PTHR38590:SF1">
    <property type="entry name" value="BLL0828 PROTEIN"/>
    <property type="match status" value="1"/>
</dbReference>
<dbReference type="InterPro" id="IPR007569">
    <property type="entry name" value="DUF559"/>
</dbReference>
<dbReference type="SUPFAM" id="SSF52980">
    <property type="entry name" value="Restriction endonuclease-like"/>
    <property type="match status" value="1"/>
</dbReference>
<sequence length="125" mass="14830">MIYYQQHEDWENRSLAATMRRSMNEAECHLWFDFMRPYPLRFGRKKCIFGFIADFYCAKAKLLIVIDGNPNNPTTPIDDTAEGKKKLWRYGYEILHLTKDDIMDHFEDVCLEIEERIEEATGVLS</sequence>
<dbReference type="PANTHER" id="PTHR38590">
    <property type="entry name" value="BLL0828 PROTEIN"/>
    <property type="match status" value="1"/>
</dbReference>
<reference evidence="2" key="1">
    <citation type="submission" date="2021-02" db="EMBL/GenBank/DDBJ databases">
        <title>Infant gut strain persistence is associated with maternal origin, phylogeny, and functional potential including surface adhesion and iron acquisition.</title>
        <authorList>
            <person name="Lou Y.C."/>
        </authorList>
    </citation>
    <scope>NUCLEOTIDE SEQUENCE</scope>
    <source>
        <strain evidence="2">L3_106_000M1_dasL3_106_000M1_concoct_15</strain>
    </source>
</reference>
<feature type="domain" description="DUF559" evidence="1">
    <location>
        <begin position="13"/>
        <end position="117"/>
    </location>
</feature>
<evidence type="ECO:0000313" key="2">
    <source>
        <dbReference type="EMBL" id="MBS5519766.1"/>
    </source>
</evidence>
<organism evidence="2 3">
    <name type="scientific">Acidaminococcus intestini</name>
    <dbReference type="NCBI Taxonomy" id="187327"/>
    <lineage>
        <taxon>Bacteria</taxon>
        <taxon>Bacillati</taxon>
        <taxon>Bacillota</taxon>
        <taxon>Negativicutes</taxon>
        <taxon>Acidaminococcales</taxon>
        <taxon>Acidaminococcaceae</taxon>
        <taxon>Acidaminococcus</taxon>
    </lineage>
</organism>
<dbReference type="InterPro" id="IPR047216">
    <property type="entry name" value="Endonuclease_DUF559_bact"/>
</dbReference>
<comment type="caution">
    <text evidence="2">The sequence shown here is derived from an EMBL/GenBank/DDBJ whole genome shotgun (WGS) entry which is preliminary data.</text>
</comment>
<evidence type="ECO:0000259" key="1">
    <source>
        <dbReference type="Pfam" id="PF04480"/>
    </source>
</evidence>
<gene>
    <name evidence="2" type="ORF">KHX13_05470</name>
</gene>
<evidence type="ECO:0000313" key="3">
    <source>
        <dbReference type="Proteomes" id="UP000754226"/>
    </source>
</evidence>